<comment type="caution">
    <text evidence="1">The sequence shown here is derived from an EMBL/GenBank/DDBJ whole genome shotgun (WGS) entry which is preliminary data.</text>
</comment>
<dbReference type="EMBL" id="SRLO01000479">
    <property type="protein sequence ID" value="TNN54622.1"/>
    <property type="molecule type" value="Genomic_DNA"/>
</dbReference>
<accession>A0A4Z2GPK2</accession>
<evidence type="ECO:0000313" key="2">
    <source>
        <dbReference type="Proteomes" id="UP000314294"/>
    </source>
</evidence>
<dbReference type="Proteomes" id="UP000314294">
    <property type="component" value="Unassembled WGS sequence"/>
</dbReference>
<name>A0A4Z2GPK2_9TELE</name>
<protein>
    <submittedName>
        <fullName evidence="1">Uncharacterized protein</fullName>
    </submittedName>
</protein>
<reference evidence="1 2" key="1">
    <citation type="submission" date="2019-03" db="EMBL/GenBank/DDBJ databases">
        <title>First draft genome of Liparis tanakae, snailfish: a comprehensive survey of snailfish specific genes.</title>
        <authorList>
            <person name="Kim W."/>
            <person name="Song I."/>
            <person name="Jeong J.-H."/>
            <person name="Kim D."/>
            <person name="Kim S."/>
            <person name="Ryu S."/>
            <person name="Song J.Y."/>
            <person name="Lee S.K."/>
        </authorList>
    </citation>
    <scope>NUCLEOTIDE SEQUENCE [LARGE SCALE GENOMIC DNA]</scope>
    <source>
        <tissue evidence="1">Muscle</tissue>
    </source>
</reference>
<proteinExistence type="predicted"/>
<keyword evidence="2" id="KW-1185">Reference proteome</keyword>
<organism evidence="1 2">
    <name type="scientific">Liparis tanakae</name>
    <name type="common">Tanaka's snailfish</name>
    <dbReference type="NCBI Taxonomy" id="230148"/>
    <lineage>
        <taxon>Eukaryota</taxon>
        <taxon>Metazoa</taxon>
        <taxon>Chordata</taxon>
        <taxon>Craniata</taxon>
        <taxon>Vertebrata</taxon>
        <taxon>Euteleostomi</taxon>
        <taxon>Actinopterygii</taxon>
        <taxon>Neopterygii</taxon>
        <taxon>Teleostei</taxon>
        <taxon>Neoteleostei</taxon>
        <taxon>Acanthomorphata</taxon>
        <taxon>Eupercaria</taxon>
        <taxon>Perciformes</taxon>
        <taxon>Cottioidei</taxon>
        <taxon>Cottales</taxon>
        <taxon>Liparidae</taxon>
        <taxon>Liparis</taxon>
    </lineage>
</organism>
<dbReference type="AlphaFoldDB" id="A0A4Z2GPK2"/>
<evidence type="ECO:0000313" key="1">
    <source>
        <dbReference type="EMBL" id="TNN54622.1"/>
    </source>
</evidence>
<sequence>MPTCAQGQGLWTRPLVDREHQDTCSPVGVRSGSHLSWLQEGNRHLSPAGSRADRQVPPHELQLAAETQGLGAQRVVRVMGAAALPTTTKRPRDFLKSTLVSALQQTDPVFLIFQYLMNLVPGRSRVPSGRFSSRKAAVMAGATRGHGRFGRLAGSKDSAWVCVTWLDRVVFSDLLGAAVLGGSRLQQDRGGASISVGGAPLYAPPLHPQLFPDLLDLCFQKALLRFQPLLLRLPEAAVASPVEPEGLVCHIDKDP</sequence>
<gene>
    <name evidence="1" type="ORF">EYF80_035184</name>
</gene>